<dbReference type="InParanoid" id="A0A401GNW0"/>
<proteinExistence type="predicted"/>
<dbReference type="GeneID" id="38780825"/>
<gene>
    <name evidence="1" type="ORF">SCP_0509670</name>
</gene>
<reference evidence="1 2" key="1">
    <citation type="journal article" date="2018" name="Sci. Rep.">
        <title>Genome sequence of the cauliflower mushroom Sparassis crispa (Hanabiratake) and its association with beneficial usage.</title>
        <authorList>
            <person name="Kiyama R."/>
            <person name="Furutani Y."/>
            <person name="Kawaguchi K."/>
            <person name="Nakanishi T."/>
        </authorList>
    </citation>
    <scope>NUCLEOTIDE SEQUENCE [LARGE SCALE GENOMIC DNA]</scope>
</reference>
<dbReference type="RefSeq" id="XP_027614821.1">
    <property type="nucleotide sequence ID" value="XM_027759020.1"/>
</dbReference>
<sequence>MRSSVHLPALQLGENQSLKKADEWRRLLTITPVLLWVCWKDEHDRIPNIEPTISPNAKTRPTHSQNCKALYFAILLLCAGVRMLASRKISMSQARIGQDFLTQYNRTLQQLGIDLTINNHLSTHFAKFIKLYGPIYGWWLFAFERFHGMFEKVNTNGHDGGCMELTLMRYWVRCHLIYEYLLALPANTYTKEREYIEAVIKSEGRSEHGGMMTELAIYRSEATTDRVKLPRVLGKHINLCIFLGPGTGGIYCLALDYCQHLYPDLHLIDDLSLGHGTAFVVTRVACMLTYICKDGIRYGSDSNKRTKADRYAFIVDKNTNEHCPVEIAALLGIKVAEKAPHICVVIHRMVSDEDIPPFPWCTYSDLLGIHVSYANRFHGYEIVPAVALDAPLALIPIHSERMGQELWASISFDHTGNEPEVMDDDDEV</sequence>
<evidence type="ECO:0000313" key="1">
    <source>
        <dbReference type="EMBL" id="GBE83908.1"/>
    </source>
</evidence>
<keyword evidence="2" id="KW-1185">Reference proteome</keyword>
<dbReference type="EMBL" id="BFAD01000005">
    <property type="protein sequence ID" value="GBE83908.1"/>
    <property type="molecule type" value="Genomic_DNA"/>
</dbReference>
<dbReference type="AlphaFoldDB" id="A0A401GNW0"/>
<organism evidence="1 2">
    <name type="scientific">Sparassis crispa</name>
    <dbReference type="NCBI Taxonomy" id="139825"/>
    <lineage>
        <taxon>Eukaryota</taxon>
        <taxon>Fungi</taxon>
        <taxon>Dikarya</taxon>
        <taxon>Basidiomycota</taxon>
        <taxon>Agaricomycotina</taxon>
        <taxon>Agaricomycetes</taxon>
        <taxon>Polyporales</taxon>
        <taxon>Sparassidaceae</taxon>
        <taxon>Sparassis</taxon>
    </lineage>
</organism>
<evidence type="ECO:0000313" key="2">
    <source>
        <dbReference type="Proteomes" id="UP000287166"/>
    </source>
</evidence>
<name>A0A401GNW0_9APHY</name>
<dbReference type="Proteomes" id="UP000287166">
    <property type="component" value="Unassembled WGS sequence"/>
</dbReference>
<accession>A0A401GNW0</accession>
<dbReference type="STRING" id="139825.A0A401GNW0"/>
<protein>
    <submittedName>
        <fullName evidence="1">Uncharacterized protein</fullName>
    </submittedName>
</protein>
<comment type="caution">
    <text evidence="1">The sequence shown here is derived from an EMBL/GenBank/DDBJ whole genome shotgun (WGS) entry which is preliminary data.</text>
</comment>
<dbReference type="OrthoDB" id="3248986at2759"/>